<dbReference type="GO" id="GO:0005813">
    <property type="term" value="C:centrosome"/>
    <property type="evidence" value="ECO:0007669"/>
    <property type="project" value="InterPro"/>
</dbReference>
<feature type="non-terminal residue" evidence="4">
    <location>
        <position position="216"/>
    </location>
</feature>
<evidence type="ECO:0000259" key="3">
    <source>
        <dbReference type="Pfam" id="PF19016"/>
    </source>
</evidence>
<dbReference type="InterPro" id="IPR044039">
    <property type="entry name" value="DUF5745"/>
</dbReference>
<dbReference type="EMBL" id="JP287668">
    <property type="protein sequence ID" value="AEQ18438.1"/>
    <property type="molecule type" value="mRNA"/>
</dbReference>
<reference evidence="4" key="1">
    <citation type="submission" date="2011-09" db="EMBL/GenBank/DDBJ databases">
        <title>The odds of duplicate gene persistence after polyploidization.</title>
        <authorList>
            <person name="Chain F.J.J."/>
            <person name="Evans B.J."/>
            <person name="Dushoff J."/>
        </authorList>
    </citation>
    <scope>NUCLEOTIDE SEQUENCE</scope>
    <source>
        <tissue evidence="4">Liver</tissue>
    </source>
</reference>
<keyword evidence="1" id="KW-0175">Coiled coil</keyword>
<organism evidence="4">
    <name type="scientific">Hymenochirus curtipes</name>
    <name type="common">western dwarf clawed frog</name>
    <dbReference type="NCBI Taxonomy" id="8362"/>
    <lineage>
        <taxon>Eukaryota</taxon>
        <taxon>Metazoa</taxon>
        <taxon>Chordata</taxon>
        <taxon>Craniata</taxon>
        <taxon>Vertebrata</taxon>
        <taxon>Euteleostomi</taxon>
        <taxon>Amphibia</taxon>
        <taxon>Batrachia</taxon>
        <taxon>Anura</taxon>
        <taxon>Pipoidea</taxon>
        <taxon>Pipidae</taxon>
        <taxon>Pipinae</taxon>
        <taxon>Hymenochirus</taxon>
    </lineage>
</organism>
<feature type="region of interest" description="Disordered" evidence="2">
    <location>
        <begin position="104"/>
        <end position="152"/>
    </location>
</feature>
<dbReference type="GO" id="GO:0000922">
    <property type="term" value="C:spindle pole"/>
    <property type="evidence" value="ECO:0007669"/>
    <property type="project" value="InterPro"/>
</dbReference>
<accession>G5E2Q4</accession>
<feature type="non-terminal residue" evidence="4">
    <location>
        <position position="1"/>
    </location>
</feature>
<feature type="compositionally biased region" description="Basic and acidic residues" evidence="2">
    <location>
        <begin position="129"/>
        <end position="152"/>
    </location>
</feature>
<dbReference type="AlphaFoldDB" id="G5E2Q4"/>
<feature type="domain" description="DUF5745" evidence="3">
    <location>
        <begin position="49"/>
        <end position="100"/>
    </location>
</feature>
<evidence type="ECO:0000256" key="2">
    <source>
        <dbReference type="SAM" id="MobiDB-lite"/>
    </source>
</evidence>
<name>G5E2Q4_9PIPI</name>
<evidence type="ECO:0000313" key="4">
    <source>
        <dbReference type="EMBL" id="AEQ18438.1"/>
    </source>
</evidence>
<dbReference type="PANTHER" id="PTHR22545">
    <property type="entry name" value="CENTROSOMAL PROTEIN OF 95 KDA"/>
    <property type="match status" value="1"/>
</dbReference>
<feature type="compositionally biased region" description="Polar residues" evidence="2">
    <location>
        <begin position="106"/>
        <end position="119"/>
    </location>
</feature>
<protein>
    <recommendedName>
        <fullName evidence="3">DUF5745 domain-containing protein</fullName>
    </recommendedName>
</protein>
<dbReference type="PANTHER" id="PTHR22545:SF0">
    <property type="entry name" value="CENTROSOMAL PROTEIN OF 95 KDA"/>
    <property type="match status" value="1"/>
</dbReference>
<evidence type="ECO:0000256" key="1">
    <source>
        <dbReference type="SAM" id="Coils"/>
    </source>
</evidence>
<proteinExistence type="evidence at transcript level"/>
<sequence length="216" mass="25144">MGTQEAEWIDVANSLLTKCRINLQIQELSGCDAGVFVTLYEAILGEKVPDFIPDTKSPEDDAHNVQSVIDSLALDYLQVSLSHITGENKLSQHSDSIMQFRKKQLQAMQSARKPQNRPRSLTGKVRRGLQKELDLQREQRKRHKDELDSMENHYKDQFSMLADTVRQERQDIHTREKAQAKTLHKIKRELRAKMEREIQELQDMIIRTDEGAFFRE</sequence>
<dbReference type="Pfam" id="PF19016">
    <property type="entry name" value="DUF5745"/>
    <property type="match status" value="1"/>
</dbReference>
<dbReference type="InterPro" id="IPR026619">
    <property type="entry name" value="CEP95"/>
</dbReference>
<feature type="coiled-coil region" evidence="1">
    <location>
        <begin position="180"/>
        <end position="211"/>
    </location>
</feature>